<accession>F2NCX1</accession>
<evidence type="ECO:0000313" key="4">
    <source>
        <dbReference type="EMBL" id="AEB09545.1"/>
    </source>
</evidence>
<dbReference type="InterPro" id="IPR036165">
    <property type="entry name" value="YefM-like_sf"/>
</dbReference>
<organism evidence="4 5">
    <name type="scientific">Desulfobacca acetoxidans (strain ATCC 700848 / DSM 11109 / ASRB2)</name>
    <dbReference type="NCBI Taxonomy" id="880072"/>
    <lineage>
        <taxon>Bacteria</taxon>
        <taxon>Pseudomonadati</taxon>
        <taxon>Thermodesulfobacteriota</taxon>
        <taxon>Desulfobaccia</taxon>
        <taxon>Desulfobaccales</taxon>
        <taxon>Desulfobaccaceae</taxon>
        <taxon>Desulfobacca</taxon>
    </lineage>
</organism>
<dbReference type="EMBL" id="CP002629">
    <property type="protein sequence ID" value="AEB09545.1"/>
    <property type="molecule type" value="Genomic_DNA"/>
</dbReference>
<name>F2NCX1_DESAR</name>
<dbReference type="Proteomes" id="UP000000483">
    <property type="component" value="Chromosome"/>
</dbReference>
<dbReference type="KEGG" id="dao:Desac_1702"/>
<dbReference type="AlphaFoldDB" id="F2NCX1"/>
<reference evidence="5" key="2">
    <citation type="submission" date="2011-03" db="EMBL/GenBank/DDBJ databases">
        <title>The complete genome of Desulfobacca acetoxidans DSM 11109.</title>
        <authorList>
            <consortium name="US DOE Joint Genome Institute (JGI-PGF)"/>
            <person name="Lucas S."/>
            <person name="Copeland A."/>
            <person name="Lapidus A."/>
            <person name="Bruce D."/>
            <person name="Goodwin L."/>
            <person name="Pitluck S."/>
            <person name="Peters L."/>
            <person name="Kyrpides N."/>
            <person name="Mavromatis K."/>
            <person name="Ivanova N."/>
            <person name="Ovchinnikova G."/>
            <person name="Teshima H."/>
            <person name="Detter J.C."/>
            <person name="Han C."/>
            <person name="Land M."/>
            <person name="Hauser L."/>
            <person name="Markowitz V."/>
            <person name="Cheng J.-F."/>
            <person name="Hugenholtz P."/>
            <person name="Woyke T."/>
            <person name="Wu D."/>
            <person name="Spring S."/>
            <person name="Schueler E."/>
            <person name="Brambilla E."/>
            <person name="Klenk H.-P."/>
            <person name="Eisen J.A."/>
        </authorList>
    </citation>
    <scope>NUCLEOTIDE SEQUENCE [LARGE SCALE GENOMIC DNA]</scope>
    <source>
        <strain evidence="5">ATCC 700848 / DSM 11109 / ASRB2</strain>
    </source>
</reference>
<evidence type="ECO:0000256" key="1">
    <source>
        <dbReference type="ARBA" id="ARBA00009981"/>
    </source>
</evidence>
<dbReference type="OrthoDB" id="488160at2"/>
<comment type="function">
    <text evidence="2">Antitoxin component of a type II toxin-antitoxin (TA) system.</text>
</comment>
<evidence type="ECO:0000256" key="2">
    <source>
        <dbReference type="RuleBase" id="RU362080"/>
    </source>
</evidence>
<reference evidence="4 5" key="1">
    <citation type="journal article" date="2011" name="Stand. Genomic Sci.">
        <title>Complete genome sequence of the acetate-degrading sulfate reducer Desulfobacca acetoxidans type strain (ASRB2).</title>
        <authorList>
            <person name="Goker M."/>
            <person name="Teshima H."/>
            <person name="Lapidus A."/>
            <person name="Nolan M."/>
            <person name="Lucas S."/>
            <person name="Hammon N."/>
            <person name="Deshpande S."/>
            <person name="Cheng J.F."/>
            <person name="Tapia R."/>
            <person name="Han C."/>
            <person name="Goodwin L."/>
            <person name="Pitluck S."/>
            <person name="Huntemann M."/>
            <person name="Liolios K."/>
            <person name="Ivanova N."/>
            <person name="Pagani I."/>
            <person name="Mavromatis K."/>
            <person name="Ovchinikova G."/>
            <person name="Pati A."/>
            <person name="Chen A."/>
            <person name="Palaniappan K."/>
            <person name="Land M."/>
            <person name="Hauser L."/>
            <person name="Brambilla E.M."/>
            <person name="Rohde M."/>
            <person name="Spring S."/>
            <person name="Detter J.C."/>
            <person name="Woyke T."/>
            <person name="Bristow J."/>
            <person name="Eisen J.A."/>
            <person name="Markowitz V."/>
            <person name="Hugenholtz P."/>
            <person name="Kyrpides N.C."/>
            <person name="Klenk H.P."/>
        </authorList>
    </citation>
    <scope>NUCLEOTIDE SEQUENCE [LARGE SCALE GENOMIC DNA]</scope>
    <source>
        <strain evidence="5">ATCC 700848 / DSM 11109 / ASRB2</strain>
    </source>
</reference>
<sequence length="84" mass="9159">MKRMNATAVRKGLSDILNQVAYAKERVILNRRGKDVAALVSMDDLLLLQALEDKLDNEAAAAALAEPGDSVPWEQAKKELGLPE</sequence>
<evidence type="ECO:0000313" key="5">
    <source>
        <dbReference type="Proteomes" id="UP000000483"/>
    </source>
</evidence>
<dbReference type="SUPFAM" id="SSF143120">
    <property type="entry name" value="YefM-like"/>
    <property type="match status" value="1"/>
</dbReference>
<dbReference type="Pfam" id="PF02604">
    <property type="entry name" value="PhdYeFM_antitox"/>
    <property type="match status" value="1"/>
</dbReference>
<feature type="compositionally biased region" description="Basic and acidic residues" evidence="3">
    <location>
        <begin position="75"/>
        <end position="84"/>
    </location>
</feature>
<feature type="region of interest" description="Disordered" evidence="3">
    <location>
        <begin position="65"/>
        <end position="84"/>
    </location>
</feature>
<proteinExistence type="inferred from homology"/>
<protein>
    <recommendedName>
        <fullName evidence="2">Antitoxin</fullName>
    </recommendedName>
</protein>
<dbReference type="Gene3D" id="3.40.1620.10">
    <property type="entry name" value="YefM-like domain"/>
    <property type="match status" value="1"/>
</dbReference>
<dbReference type="InterPro" id="IPR006442">
    <property type="entry name" value="Antitoxin_Phd/YefM"/>
</dbReference>
<keyword evidence="5" id="KW-1185">Reference proteome</keyword>
<evidence type="ECO:0000256" key="3">
    <source>
        <dbReference type="SAM" id="MobiDB-lite"/>
    </source>
</evidence>
<dbReference type="HOGENOM" id="CLU_160748_3_1_7"/>
<comment type="similarity">
    <text evidence="1 2">Belongs to the phD/YefM antitoxin family.</text>
</comment>
<dbReference type="STRING" id="880072.Desac_1702"/>
<dbReference type="RefSeq" id="WP_013706655.1">
    <property type="nucleotide sequence ID" value="NC_015388.1"/>
</dbReference>
<dbReference type="eggNOG" id="COG2161">
    <property type="taxonomic scope" value="Bacteria"/>
</dbReference>
<gene>
    <name evidence="4" type="ordered locus">Desac_1702</name>
</gene>
<dbReference type="NCBIfam" id="TIGR01552">
    <property type="entry name" value="phd_fam"/>
    <property type="match status" value="1"/>
</dbReference>